<dbReference type="OrthoDB" id="5424991at2759"/>
<dbReference type="Proteomes" id="UP000774326">
    <property type="component" value="Unassembled WGS sequence"/>
</dbReference>
<reference evidence="8" key="1">
    <citation type="journal article" date="2021" name="Open Biol.">
        <title>Shared evolutionary footprints suggest mitochondrial oxidative damage underlies multiple complex I losses in fungi.</title>
        <authorList>
            <person name="Schikora-Tamarit M.A."/>
            <person name="Marcet-Houben M."/>
            <person name="Nosek J."/>
            <person name="Gabaldon T."/>
        </authorList>
    </citation>
    <scope>NUCLEOTIDE SEQUENCE</scope>
    <source>
        <strain evidence="8">CBS2887</strain>
    </source>
</reference>
<accession>A0A9P8QA32</accession>
<dbReference type="AlphaFoldDB" id="A0A9P8QA32"/>
<dbReference type="GO" id="GO:0007032">
    <property type="term" value="P:endosome organization"/>
    <property type="evidence" value="ECO:0007669"/>
    <property type="project" value="TreeGrafter"/>
</dbReference>
<evidence type="ECO:0000256" key="5">
    <source>
        <dbReference type="ARBA" id="ARBA00022490"/>
    </source>
</evidence>
<evidence type="ECO:0000256" key="3">
    <source>
        <dbReference type="ARBA" id="ARBA00007289"/>
    </source>
</evidence>
<feature type="compositionally biased region" description="Acidic residues" evidence="7">
    <location>
        <begin position="35"/>
        <end position="46"/>
    </location>
</feature>
<evidence type="ECO:0000256" key="6">
    <source>
        <dbReference type="ARBA" id="ARBA00029995"/>
    </source>
</evidence>
<sequence>MAQDSISQDITGDEASSIRTEDIVHFPNDPNFLEAEADVDQEDDQSEPNQTNADSQVPDSSNPPEDDVDPLGISQLSLAFNYTVYKIQDSLQSIIIQTDEYIQHQSSMISKDLVDIDDQLNDLKSTVKRCADLKMKFDTIEQIAMFVQDFKKRVDELESKLIELKVKKTRSSVKTKSSLRSG</sequence>
<comment type="similarity">
    <text evidence="3">Belongs to the BLOC1S4 family.</text>
</comment>
<evidence type="ECO:0000313" key="8">
    <source>
        <dbReference type="EMBL" id="KAH3685720.1"/>
    </source>
</evidence>
<protein>
    <recommendedName>
        <fullName evidence="4">Biogenesis of lysosome-related organelles complex 1 subunit CNL1</fullName>
    </recommendedName>
    <alternativeName>
        <fullName evidence="6">CNO-like protein 1</fullName>
    </alternativeName>
</protein>
<dbReference type="GO" id="GO:0031083">
    <property type="term" value="C:BLOC-1 complex"/>
    <property type="evidence" value="ECO:0007669"/>
    <property type="project" value="InterPro"/>
</dbReference>
<organism evidence="8 9">
    <name type="scientific">Wickerhamomyces pijperi</name>
    <name type="common">Yeast</name>
    <name type="synonym">Pichia pijperi</name>
    <dbReference type="NCBI Taxonomy" id="599730"/>
    <lineage>
        <taxon>Eukaryota</taxon>
        <taxon>Fungi</taxon>
        <taxon>Dikarya</taxon>
        <taxon>Ascomycota</taxon>
        <taxon>Saccharomycotina</taxon>
        <taxon>Saccharomycetes</taxon>
        <taxon>Phaffomycetales</taxon>
        <taxon>Wickerhamomycetaceae</taxon>
        <taxon>Wickerhamomyces</taxon>
    </lineage>
</organism>
<comment type="subcellular location">
    <subcellularLocation>
        <location evidence="2">Cytoplasm</location>
    </subcellularLocation>
</comment>
<keyword evidence="9" id="KW-1185">Reference proteome</keyword>
<keyword evidence="5" id="KW-0963">Cytoplasm</keyword>
<feature type="compositionally biased region" description="Polar residues" evidence="7">
    <location>
        <begin position="48"/>
        <end position="63"/>
    </location>
</feature>
<dbReference type="GO" id="GO:0005737">
    <property type="term" value="C:cytoplasm"/>
    <property type="evidence" value="ECO:0007669"/>
    <property type="project" value="UniProtKB-SubCell"/>
</dbReference>
<reference evidence="8" key="2">
    <citation type="submission" date="2021-01" db="EMBL/GenBank/DDBJ databases">
        <authorList>
            <person name="Schikora-Tamarit M.A."/>
        </authorList>
    </citation>
    <scope>NUCLEOTIDE SEQUENCE</scope>
    <source>
        <strain evidence="8">CBS2887</strain>
    </source>
</reference>
<evidence type="ECO:0000256" key="1">
    <source>
        <dbReference type="ARBA" id="ARBA00003807"/>
    </source>
</evidence>
<evidence type="ECO:0000256" key="4">
    <source>
        <dbReference type="ARBA" id="ARBA00014971"/>
    </source>
</evidence>
<evidence type="ECO:0000256" key="7">
    <source>
        <dbReference type="SAM" id="MobiDB-lite"/>
    </source>
</evidence>
<dbReference type="PANTHER" id="PTHR39145:SF1">
    <property type="entry name" value="BIOGENESIS OF LYSOSOME-RELATED ORGANELLES COMPLEX 1 SUBUNIT CNL1"/>
    <property type="match status" value="1"/>
</dbReference>
<dbReference type="EMBL" id="JAEUBG010001830">
    <property type="protein sequence ID" value="KAH3685720.1"/>
    <property type="molecule type" value="Genomic_DNA"/>
</dbReference>
<proteinExistence type="inferred from homology"/>
<comment type="function">
    <text evidence="1">Component of the biogenesis of lysosome-related organelles complex-1 (BLOC-1), a complex that is involved in endosomal cargo sorting.</text>
</comment>
<dbReference type="PANTHER" id="PTHR39145">
    <property type="entry name" value="BIOGENESIS OF LYSOSOME-RELATED ORGANELLES COMPLEX 1 SUBUNIT CNL1"/>
    <property type="match status" value="1"/>
</dbReference>
<gene>
    <name evidence="8" type="ORF">WICPIJ_003320</name>
</gene>
<dbReference type="InterPro" id="IPR034455">
    <property type="entry name" value="CNL1"/>
</dbReference>
<evidence type="ECO:0000313" key="9">
    <source>
        <dbReference type="Proteomes" id="UP000774326"/>
    </source>
</evidence>
<name>A0A9P8QA32_WICPI</name>
<feature type="region of interest" description="Disordered" evidence="7">
    <location>
        <begin position="1"/>
        <end position="70"/>
    </location>
</feature>
<evidence type="ECO:0000256" key="2">
    <source>
        <dbReference type="ARBA" id="ARBA00004496"/>
    </source>
</evidence>
<feature type="compositionally biased region" description="Polar residues" evidence="7">
    <location>
        <begin position="1"/>
        <end position="10"/>
    </location>
</feature>
<comment type="caution">
    <text evidence="8">The sequence shown here is derived from an EMBL/GenBank/DDBJ whole genome shotgun (WGS) entry which is preliminary data.</text>
</comment>